<dbReference type="Pfam" id="PF05494">
    <property type="entry name" value="MlaC"/>
    <property type="match status" value="1"/>
</dbReference>
<sequence length="213" mass="24286">MLETRLSFMKIALQSFSAFVILLAAALLSAAVQAAPEDPRTVVERATNGIINDLNKLTLEQRTDAEIRRLVMTWIIPAIDQQRIAMGALGKHWRRATPEQRQAFIDRYRELQIRTYSGAFKAFNGEQFVFEDVRYNDSGDRALVKGTMQQTDGKLVPVDFRLYQRNKTSDWLVYDAVIAGLGMVKTYRDQLNERLQNISIDELLAELAEQTAD</sequence>
<dbReference type="Proteomes" id="UP000596074">
    <property type="component" value="Chromosome"/>
</dbReference>
<reference evidence="1 2" key="1">
    <citation type="submission" date="2019-11" db="EMBL/GenBank/DDBJ databases">
        <title>Venatorbacter sp. nov. a predator of Campylobacter and other Gram-negative bacteria.</title>
        <authorList>
            <person name="Saeedi A."/>
            <person name="Cummings N.J."/>
            <person name="Connerton I.F."/>
            <person name="Connerton P.L."/>
        </authorList>
    </citation>
    <scope>NUCLEOTIDE SEQUENCE [LARGE SCALE GENOMIC DNA]</scope>
    <source>
        <strain evidence="1">XL5</strain>
    </source>
</reference>
<dbReference type="AlphaFoldDB" id="A0A9E8JQA8"/>
<evidence type="ECO:0000313" key="1">
    <source>
        <dbReference type="EMBL" id="QQD25136.1"/>
    </source>
</evidence>
<dbReference type="InterPro" id="IPR042245">
    <property type="entry name" value="Tgt2/MlaC_sf"/>
</dbReference>
<dbReference type="PIRSF" id="PIRSF004649">
    <property type="entry name" value="MlaC"/>
    <property type="match status" value="1"/>
</dbReference>
<dbReference type="EMBL" id="CP046056">
    <property type="protein sequence ID" value="QQD25136.1"/>
    <property type="molecule type" value="Genomic_DNA"/>
</dbReference>
<evidence type="ECO:0000313" key="2">
    <source>
        <dbReference type="Proteomes" id="UP000596074"/>
    </source>
</evidence>
<keyword evidence="2" id="KW-1185">Reference proteome</keyword>
<dbReference type="InterPro" id="IPR008869">
    <property type="entry name" value="MlaC/ttg2D"/>
</dbReference>
<protein>
    <submittedName>
        <fullName evidence="1">Uncharacterized protein</fullName>
    </submittedName>
</protein>
<organism evidence="1 2">
    <name type="scientific">Venatoribacter cucullus</name>
    <dbReference type="NCBI Taxonomy" id="2661630"/>
    <lineage>
        <taxon>Bacteria</taxon>
        <taxon>Pseudomonadati</taxon>
        <taxon>Pseudomonadota</taxon>
        <taxon>Gammaproteobacteria</taxon>
        <taxon>Oceanospirillales</taxon>
        <taxon>Oceanospirillaceae</taxon>
        <taxon>Venatoribacter</taxon>
    </lineage>
</organism>
<name>A0A9E8JQA8_9GAMM</name>
<proteinExistence type="predicted"/>
<dbReference type="PANTHER" id="PTHR36573">
    <property type="entry name" value="INTERMEMBRANE PHOSPHOLIPID TRANSPORT SYSTEM BINDING PROTEIN MLAC"/>
    <property type="match status" value="1"/>
</dbReference>
<dbReference type="KEGG" id="vcw:GJQ55_11920"/>
<dbReference type="Gene3D" id="3.10.450.710">
    <property type="entry name" value="Tgt2/MlaC"/>
    <property type="match status" value="1"/>
</dbReference>
<accession>A0A9E8JQA8</accession>
<gene>
    <name evidence="1" type="ORF">GJQ55_11920</name>
</gene>
<dbReference type="PANTHER" id="PTHR36573:SF1">
    <property type="entry name" value="INTERMEMBRANE PHOSPHOLIPID TRANSPORT SYSTEM BINDING PROTEIN MLAC"/>
    <property type="match status" value="1"/>
</dbReference>